<proteinExistence type="inferred from homology"/>
<dbReference type="InterPro" id="IPR050857">
    <property type="entry name" value="D-2-hydroxyacid_DH"/>
</dbReference>
<dbReference type="Pfam" id="PF02826">
    <property type="entry name" value="2-Hacid_dh_C"/>
    <property type="match status" value="1"/>
</dbReference>
<evidence type="ECO:0000313" key="8">
    <source>
        <dbReference type="Proteomes" id="UP001059617"/>
    </source>
</evidence>
<organism evidence="7 8">
    <name type="scientific">Dactylosporangium fulvum</name>
    <dbReference type="NCBI Taxonomy" id="53359"/>
    <lineage>
        <taxon>Bacteria</taxon>
        <taxon>Bacillati</taxon>
        <taxon>Actinomycetota</taxon>
        <taxon>Actinomycetes</taxon>
        <taxon>Micromonosporales</taxon>
        <taxon>Micromonosporaceae</taxon>
        <taxon>Dactylosporangium</taxon>
    </lineage>
</organism>
<comment type="similarity">
    <text evidence="1 4">Belongs to the D-isomer specific 2-hydroxyacid dehydrogenase family.</text>
</comment>
<dbReference type="InterPro" id="IPR006140">
    <property type="entry name" value="D-isomer_DH_NAD-bd"/>
</dbReference>
<dbReference type="Pfam" id="PF00389">
    <property type="entry name" value="2-Hacid_dh"/>
    <property type="match status" value="1"/>
</dbReference>
<evidence type="ECO:0000256" key="4">
    <source>
        <dbReference type="RuleBase" id="RU003719"/>
    </source>
</evidence>
<keyword evidence="2 4" id="KW-0560">Oxidoreductase</keyword>
<reference evidence="7" key="1">
    <citation type="submission" date="2021-04" db="EMBL/GenBank/DDBJ databases">
        <authorList>
            <person name="Hartkoorn R.C."/>
            <person name="Beaudoing E."/>
            <person name="Hot D."/>
        </authorList>
    </citation>
    <scope>NUCLEOTIDE SEQUENCE</scope>
    <source>
        <strain evidence="7">NRRL B-16292</strain>
    </source>
</reference>
<evidence type="ECO:0000259" key="5">
    <source>
        <dbReference type="Pfam" id="PF00389"/>
    </source>
</evidence>
<accession>A0ABY5VTH1</accession>
<dbReference type="Proteomes" id="UP001059617">
    <property type="component" value="Chromosome"/>
</dbReference>
<feature type="domain" description="D-isomer specific 2-hydroxyacid dehydrogenase NAD-binding" evidence="6">
    <location>
        <begin position="116"/>
        <end position="288"/>
    </location>
</feature>
<dbReference type="SUPFAM" id="SSF51735">
    <property type="entry name" value="NAD(P)-binding Rossmann-fold domains"/>
    <property type="match status" value="1"/>
</dbReference>
<evidence type="ECO:0000256" key="2">
    <source>
        <dbReference type="ARBA" id="ARBA00023002"/>
    </source>
</evidence>
<name>A0ABY5VTH1_9ACTN</name>
<reference evidence="7" key="2">
    <citation type="submission" date="2022-09" db="EMBL/GenBank/DDBJ databases">
        <title>Biosynthetic gene clusters of Dactylosporangioum fulvum.</title>
        <authorList>
            <person name="Caradec T."/>
        </authorList>
    </citation>
    <scope>NUCLEOTIDE SEQUENCE</scope>
    <source>
        <strain evidence="7">NRRL B-16292</strain>
    </source>
</reference>
<dbReference type="PANTHER" id="PTHR42789">
    <property type="entry name" value="D-ISOMER SPECIFIC 2-HYDROXYACID DEHYDROGENASE FAMILY PROTEIN (AFU_ORTHOLOGUE AFUA_6G10090)"/>
    <property type="match status" value="1"/>
</dbReference>
<dbReference type="EMBL" id="CP073720">
    <property type="protein sequence ID" value="UWP79783.1"/>
    <property type="molecule type" value="Genomic_DNA"/>
</dbReference>
<protein>
    <submittedName>
        <fullName evidence="7">2-hydroxyacid dehydrogenase</fullName>
    </submittedName>
</protein>
<gene>
    <name evidence="7" type="ORF">Dfulv_32075</name>
</gene>
<dbReference type="InterPro" id="IPR036291">
    <property type="entry name" value="NAD(P)-bd_dom_sf"/>
</dbReference>
<sequence length="320" mass="34049">MKFVCVDGVPRYRDLAATFAATMLQPHGHDLDWYEEAAPDADRFAELAAGADGLLLYGLRGRFPAEVLDRCPTIKIVGYLGTGVARAVDVPAVRSRGVAVCNVPDYASDSVAELTIALLLAVARRLTEGDRTVRAGEWARRPGRQLIGKQLGVVGAGPIAAKVISRARGLGMRPVCWTRRPTPERAAALGVEFVELPALFAESDVVSLHLSHTPATDGLISAQLLGMLKPDAIFVNTARAELVDTAALYDLLRREAIFGAGLDVFDPEPPDLSALPLDANLVLAPHAASVTAETFGVALRIGIENLRAFAAGELVNEVTE</sequence>
<keyword evidence="3" id="KW-0520">NAD</keyword>
<evidence type="ECO:0000256" key="1">
    <source>
        <dbReference type="ARBA" id="ARBA00005854"/>
    </source>
</evidence>
<dbReference type="Gene3D" id="3.40.50.720">
    <property type="entry name" value="NAD(P)-binding Rossmann-like Domain"/>
    <property type="match status" value="2"/>
</dbReference>
<dbReference type="RefSeq" id="WP_259857541.1">
    <property type="nucleotide sequence ID" value="NZ_BAAAST010000001.1"/>
</dbReference>
<dbReference type="PANTHER" id="PTHR42789:SF1">
    <property type="entry name" value="D-ISOMER SPECIFIC 2-HYDROXYACID DEHYDROGENASE FAMILY PROTEIN (AFU_ORTHOLOGUE AFUA_6G10090)"/>
    <property type="match status" value="1"/>
</dbReference>
<evidence type="ECO:0000313" key="7">
    <source>
        <dbReference type="EMBL" id="UWP79783.1"/>
    </source>
</evidence>
<dbReference type="SUPFAM" id="SSF52283">
    <property type="entry name" value="Formate/glycerate dehydrogenase catalytic domain-like"/>
    <property type="match status" value="1"/>
</dbReference>
<evidence type="ECO:0000259" key="6">
    <source>
        <dbReference type="Pfam" id="PF02826"/>
    </source>
</evidence>
<dbReference type="InterPro" id="IPR006139">
    <property type="entry name" value="D-isomer_2_OHA_DH_cat_dom"/>
</dbReference>
<keyword evidence="8" id="KW-1185">Reference proteome</keyword>
<evidence type="ECO:0000256" key="3">
    <source>
        <dbReference type="ARBA" id="ARBA00023027"/>
    </source>
</evidence>
<feature type="domain" description="D-isomer specific 2-hydroxyacid dehydrogenase catalytic" evidence="5">
    <location>
        <begin position="24"/>
        <end position="316"/>
    </location>
</feature>